<keyword evidence="1" id="KW-1185">Reference proteome</keyword>
<sequence>MDKEDRNVGDCAEMTIVKDNVEVLHRDVFCDPESGCLFIASAYGCVSERIDDIRRLTASKRDALQKMTARETRKPPIQIVSPEKLQRNISTLSVAKLSPAKENEHDFLKKVLFCVKI</sequence>
<dbReference type="AlphaFoldDB" id="A0A0N5ADL5"/>
<evidence type="ECO:0000313" key="2">
    <source>
        <dbReference type="WBParaSite" id="SMUV_0000227601-mRNA-1"/>
    </source>
</evidence>
<name>A0A0N5ADL5_9BILA</name>
<reference evidence="2" key="1">
    <citation type="submission" date="2017-02" db="UniProtKB">
        <authorList>
            <consortium name="WormBaseParasite"/>
        </authorList>
    </citation>
    <scope>IDENTIFICATION</scope>
</reference>
<organism evidence="1 2">
    <name type="scientific">Syphacia muris</name>
    <dbReference type="NCBI Taxonomy" id="451379"/>
    <lineage>
        <taxon>Eukaryota</taxon>
        <taxon>Metazoa</taxon>
        <taxon>Ecdysozoa</taxon>
        <taxon>Nematoda</taxon>
        <taxon>Chromadorea</taxon>
        <taxon>Rhabditida</taxon>
        <taxon>Spirurina</taxon>
        <taxon>Oxyuridomorpha</taxon>
        <taxon>Oxyuroidea</taxon>
        <taxon>Oxyuridae</taxon>
        <taxon>Syphacia</taxon>
    </lineage>
</organism>
<dbReference type="Proteomes" id="UP000046393">
    <property type="component" value="Unplaced"/>
</dbReference>
<dbReference type="WBParaSite" id="SMUV_0000227601-mRNA-1">
    <property type="protein sequence ID" value="SMUV_0000227601-mRNA-1"/>
    <property type="gene ID" value="SMUV_0000227601"/>
</dbReference>
<protein>
    <submittedName>
        <fullName evidence="2">Uncharacterized protein</fullName>
    </submittedName>
</protein>
<dbReference type="STRING" id="451379.A0A0N5ADL5"/>
<evidence type="ECO:0000313" key="1">
    <source>
        <dbReference type="Proteomes" id="UP000046393"/>
    </source>
</evidence>
<accession>A0A0N5ADL5</accession>
<proteinExistence type="predicted"/>